<name>A0ABU1AEG2_9BACT</name>
<protein>
    <submittedName>
        <fullName evidence="2">Uncharacterized protein</fullName>
    </submittedName>
</protein>
<proteinExistence type="predicted"/>
<sequence length="1186" mass="132316">MKSLLLFGLVICSRLNLIGTLLIALTYATANAARPQAEAPIVVSDSGAEFWNSGELILAMNVGNGGSGSTTINKVVFQKGGRYGNFQTQNQNGVSLTVSVDPGGDQNNGIAVNIYENTELDDPFDLFNSNFLSSFSTGWIQLSFSGLKIGQSYRLQTFHLINTGDEVSRDMVFSQGGVPFTANFNQFYSGGNRSADISNAVSIVSTFTADSASQTIDLMPYSDDRCYLNALALYAVEMPTDYTLGDSWNSAVDAYTASLYLKGDPKDSLEDFSFSMSYQPMDEDSQVLQSVLIENSTYNPSDEGELLYLDFSSTCTSNANTSYSLGLIQDGHSYWSQGKGEYVTIEAGSTRDIALNHLVASDFKRIDGSSGFPDFKETGSPITFQLFFQYESTDANVQTMTTVSNLRLSNYALTEPDILSERRDWILESSSWNSPTIGNNLKNDGWLALIKLYQSAGTDANSLEFLSSSLDDTIVSESNWNDNDKQTFYPVPLVRGIHTFGDSFTPQQLALIESKVRSFSNWASDGGTENHYLMRWTNAYLLAQKFDGEWYSGTVSNGTVTTAEFMGILKSKLLAEGAFRFQEGGMGEYLSPNYLQTHILPLLNLYDFTEDPELKDAAEAMLHLHLTHLALNAHNGYILEPHSRFGGKQFVNGYKVQNNSAQFLTWLYFGQMNRPDDIILSEEFLIGCALSNYRPAAYTQDLANGSSDSSFPYETRSAVVHNPHISERMPRTTLRSVYRTEKYSIGTAYTKFMPDGYYMQHSNFGIAWNSLDDELASLSCGHPYWRADSARASWAYSTASPFQQIAHDKNTAIVLFNIPMADPWPQRGRSDWIAERDDHAQDLIKYGVIYLPQMIGQASNLSQSNHYIDQIVKADWDYESDGQIDGKWYFLREADVYIGILALTTGGMPDLETDRKMIFANGLQQGDYFQTGFIFEIGTESEFGNFETFIAQVQTNQINLNWDTSPNPAPYASYTDSQGDLLTLTYNSTQAEDSIGVINNLPTVTINGETLAFDQTWPDIEGPGILLENGIFSLKGPKENFLINWSNTLPTITYSRQAIQSDSYSAWKDANGYDALSDNSKLDHDALSLAMEWAFNGEIGRNDNNRLPYLNFVKNDQVNLIYQRRIGYENSYLIQESVNLIEWQSSKWGSEIITGSNSEMEEVKLSIPTNLSSQFFRIKLVPQSTD</sequence>
<dbReference type="Proteomes" id="UP001243717">
    <property type="component" value="Unassembled WGS sequence"/>
</dbReference>
<evidence type="ECO:0000313" key="2">
    <source>
        <dbReference type="EMBL" id="MDQ8192889.1"/>
    </source>
</evidence>
<feature type="signal peptide" evidence="1">
    <location>
        <begin position="1"/>
        <end position="32"/>
    </location>
</feature>
<accession>A0ABU1AEG2</accession>
<keyword evidence="3" id="KW-1185">Reference proteome</keyword>
<gene>
    <name evidence="2" type="ORF">QEH59_00530</name>
</gene>
<organism evidence="2 3">
    <name type="scientific">Thalassobacterium sedimentorum</name>
    <dbReference type="NCBI Taxonomy" id="3041258"/>
    <lineage>
        <taxon>Bacteria</taxon>
        <taxon>Pseudomonadati</taxon>
        <taxon>Verrucomicrobiota</taxon>
        <taxon>Opitutia</taxon>
        <taxon>Puniceicoccales</taxon>
        <taxon>Coraliomargaritaceae</taxon>
        <taxon>Thalassobacterium</taxon>
    </lineage>
</organism>
<evidence type="ECO:0000256" key="1">
    <source>
        <dbReference type="SAM" id="SignalP"/>
    </source>
</evidence>
<keyword evidence="1" id="KW-0732">Signal</keyword>
<dbReference type="EMBL" id="JARXIC010000001">
    <property type="protein sequence ID" value="MDQ8192889.1"/>
    <property type="molecule type" value="Genomic_DNA"/>
</dbReference>
<comment type="caution">
    <text evidence="2">The sequence shown here is derived from an EMBL/GenBank/DDBJ whole genome shotgun (WGS) entry which is preliminary data.</text>
</comment>
<dbReference type="RefSeq" id="WP_308983398.1">
    <property type="nucleotide sequence ID" value="NZ_JARXIC010000001.1"/>
</dbReference>
<feature type="chain" id="PRO_5046982451" evidence="1">
    <location>
        <begin position="33"/>
        <end position="1186"/>
    </location>
</feature>
<reference evidence="2 3" key="1">
    <citation type="submission" date="2023-04" db="EMBL/GenBank/DDBJ databases">
        <title>A novel bacteria isolated from coastal sediment.</title>
        <authorList>
            <person name="Liu X.-J."/>
            <person name="Du Z.-J."/>
        </authorList>
    </citation>
    <scope>NUCLEOTIDE SEQUENCE [LARGE SCALE GENOMIC DNA]</scope>
    <source>
        <strain evidence="2 3">SDUM461004</strain>
    </source>
</reference>
<evidence type="ECO:0000313" key="3">
    <source>
        <dbReference type="Proteomes" id="UP001243717"/>
    </source>
</evidence>